<dbReference type="RefSeq" id="WP_131160811.1">
    <property type="nucleotide sequence ID" value="NZ_BDMD01000141.1"/>
</dbReference>
<dbReference type="InterPro" id="IPR002192">
    <property type="entry name" value="PPDK_AMP/ATP-bd"/>
</dbReference>
<dbReference type="InterPro" id="IPR051549">
    <property type="entry name" value="PEP_Utilizing_Enz"/>
</dbReference>
<feature type="domain" description="Pyruvate phosphate dikinase AMP/ATP-binding" evidence="2">
    <location>
        <begin position="28"/>
        <end position="297"/>
    </location>
</feature>
<feature type="domain" description="PEP-utilising enzyme mobile" evidence="1">
    <location>
        <begin position="748"/>
        <end position="818"/>
    </location>
</feature>
<dbReference type="SUPFAM" id="SSF52009">
    <property type="entry name" value="Phosphohistidine domain"/>
    <property type="match status" value="1"/>
</dbReference>
<dbReference type="GO" id="GO:0005524">
    <property type="term" value="F:ATP binding"/>
    <property type="evidence" value="ECO:0007669"/>
    <property type="project" value="InterPro"/>
</dbReference>
<evidence type="ECO:0000313" key="4">
    <source>
        <dbReference type="Proteomes" id="UP000291213"/>
    </source>
</evidence>
<proteinExistence type="predicted"/>
<gene>
    <name evidence="3" type="ORF">apy_16380</name>
</gene>
<dbReference type="GO" id="GO:0016301">
    <property type="term" value="F:kinase activity"/>
    <property type="evidence" value="ECO:0007669"/>
    <property type="project" value="InterPro"/>
</dbReference>
<dbReference type="SUPFAM" id="SSF56059">
    <property type="entry name" value="Glutathione synthetase ATP-binding domain-like"/>
    <property type="match status" value="1"/>
</dbReference>
<dbReference type="InterPro" id="IPR008279">
    <property type="entry name" value="PEP-util_enz_mobile_dom"/>
</dbReference>
<dbReference type="PANTHER" id="PTHR43615">
    <property type="entry name" value="PHOSPHOENOLPYRUVATE SYNTHASE-RELATED"/>
    <property type="match status" value="1"/>
</dbReference>
<dbReference type="InterPro" id="IPR036637">
    <property type="entry name" value="Phosphohistidine_dom_sf"/>
</dbReference>
<dbReference type="Gene3D" id="3.30.470.20">
    <property type="entry name" value="ATP-grasp fold, B domain"/>
    <property type="match status" value="2"/>
</dbReference>
<evidence type="ECO:0000259" key="1">
    <source>
        <dbReference type="Pfam" id="PF00391"/>
    </source>
</evidence>
<dbReference type="OrthoDB" id="23397at2157"/>
<comment type="caution">
    <text evidence="3">The sequence shown here is derived from an EMBL/GenBank/DDBJ whole genome shotgun (WGS) entry which is preliminary data.</text>
</comment>
<name>A0A401HBW8_AERPX</name>
<dbReference type="InterPro" id="IPR013815">
    <property type="entry name" value="ATP_grasp_subdomain_1"/>
</dbReference>
<dbReference type="Pfam" id="PF01326">
    <property type="entry name" value="PPDK_N"/>
    <property type="match status" value="1"/>
</dbReference>
<reference evidence="3 4" key="1">
    <citation type="submission" date="2017-02" db="EMBL/GenBank/DDBJ databases">
        <title>isolation and characterization of a novel temperate virus Aeropyrum globular virus 1 infecting hyperthermophilic archaeon Aeropyrum.</title>
        <authorList>
            <person name="Yumiya M."/>
            <person name="Yoshida T."/>
            <person name="Sako Y."/>
        </authorList>
    </citation>
    <scope>NUCLEOTIDE SEQUENCE [LARGE SCALE GENOMIC DNA]</scope>
    <source>
        <strain evidence="3 4">YK1-12-2013</strain>
    </source>
</reference>
<dbReference type="Proteomes" id="UP000291213">
    <property type="component" value="Unassembled WGS sequence"/>
</dbReference>
<dbReference type="Pfam" id="PF00391">
    <property type="entry name" value="PEP-utilizers"/>
    <property type="match status" value="1"/>
</dbReference>
<evidence type="ECO:0008006" key="5">
    <source>
        <dbReference type="Google" id="ProtNLM"/>
    </source>
</evidence>
<dbReference type="AlphaFoldDB" id="A0A401HBW8"/>
<dbReference type="Gene3D" id="3.50.30.10">
    <property type="entry name" value="Phosphohistidine domain"/>
    <property type="match status" value="1"/>
</dbReference>
<protein>
    <recommendedName>
        <fullName evidence="5">Phosphoenolpyruvate synthase</fullName>
    </recommendedName>
</protein>
<accession>A0A401HBW8</accession>
<dbReference type="EMBL" id="BDMD01000141">
    <property type="protein sequence ID" value="GBF09913.1"/>
    <property type="molecule type" value="Genomic_DNA"/>
</dbReference>
<sequence>MTESLSIGLEKSEKLVVDLRDATRKIIHMVGGKAASLGELLEHGLPVPPGFVVTTRAYDLFVERNGLKSVIENFSGANQAAMLRRLILEGEVPREVVEGIREAYYSRGDGRVAVRSSATVEDLPEAAFAGQHDTFLNVEGIDRVVEAVKKCWASLWSDRAVAYRESLGVSHSKAKMAVIVQRMVDAEVSGVMFTANPVTGVREEVVVNAFRGLGESIVSGVVTPDHYVLVKTRFGWKIVEKRISGDRPVLDDSTLVRLASIGARIQRLFGNPQDIEWALEKGRIYILQSRPITSLPEPPPRVGRLKRSLLLMLAEFLPERPYPLEIAWIDAVFSNAVGRVASYYGVRLPSVSDLIEEDDDGVPVRINPYFRIGASPSIILAPARLLINTLRYNAIRWRNDADLEEFNKRFYMLDSRLKDVSEWRELVDIVDGILYNTVFIGELRRKYLPSAVLSAVVLRIWLSLMGKGEMFSRLMFSCLNTKVTEANRQLERLASLVRSNGELFRIFVQEEPANILDIIKSSRKFEFFYRELQKFLAEYGHREASGSLLLSRGSWVEKPELVIGIVKSLLTIRKTSDEESACRQFEETLNSLFSTRLLRFSLAKKVFLRILNNAREFHRIREDTRFYAMKLVPALKKAFAIMGERLRDEGIIDDSLDIYYLKLDEIKSIQRWPPPENMAADLRAVVLARKRKMKSLSSKPFVDPRLLLVISRRDNTEGALVTGIPASPGIAVGTVKIVRDSSEFHKLRHGDILVAPFTTPAWTPLFRVAAAVVTDTGGPLSHAAITAREYGIPAVVGTGLATKVLKDGMRVRVDGYRGAVYKA</sequence>
<evidence type="ECO:0000313" key="3">
    <source>
        <dbReference type="EMBL" id="GBF09913.1"/>
    </source>
</evidence>
<organism evidence="3 4">
    <name type="scientific">Aeropyrum pernix</name>
    <dbReference type="NCBI Taxonomy" id="56636"/>
    <lineage>
        <taxon>Archaea</taxon>
        <taxon>Thermoproteota</taxon>
        <taxon>Thermoprotei</taxon>
        <taxon>Desulfurococcales</taxon>
        <taxon>Desulfurococcaceae</taxon>
        <taxon>Aeropyrum</taxon>
    </lineage>
</organism>
<evidence type="ECO:0000259" key="2">
    <source>
        <dbReference type="Pfam" id="PF01326"/>
    </source>
</evidence>
<dbReference type="PANTHER" id="PTHR43615:SF1">
    <property type="entry name" value="PPDK_N DOMAIN-CONTAINING PROTEIN"/>
    <property type="match status" value="1"/>
</dbReference>
<dbReference type="Gene3D" id="3.30.1490.20">
    <property type="entry name" value="ATP-grasp fold, A domain"/>
    <property type="match status" value="1"/>
</dbReference>